<dbReference type="HOGENOM" id="CLU_1259558_0_0_10"/>
<proteinExistence type="predicted"/>
<accession>E6X608</accession>
<dbReference type="KEGG" id="cao:Celal_3322"/>
<name>E6X608_CELAD</name>
<evidence type="ECO:0000313" key="3">
    <source>
        <dbReference type="Proteomes" id="UP000008634"/>
    </source>
</evidence>
<dbReference type="EMBL" id="CP002453">
    <property type="protein sequence ID" value="ADV50567.1"/>
    <property type="molecule type" value="Genomic_DNA"/>
</dbReference>
<organism evidence="1 3">
    <name type="scientific">Cellulophaga algicola (strain DSM 14237 / IC166 / ACAM 630)</name>
    <dbReference type="NCBI Taxonomy" id="688270"/>
    <lineage>
        <taxon>Bacteria</taxon>
        <taxon>Pseudomonadati</taxon>
        <taxon>Bacteroidota</taxon>
        <taxon>Flavobacteriia</taxon>
        <taxon>Flavobacteriales</taxon>
        <taxon>Flavobacteriaceae</taxon>
        <taxon>Cellulophaga</taxon>
    </lineage>
</organism>
<reference evidence="1 3" key="1">
    <citation type="journal article" date="2010" name="Stand. Genomic Sci.">
        <title>Complete genome sequence of Cellulophaga algicola type strain (IC166).</title>
        <authorList>
            <person name="Abt B."/>
            <person name="Lu M."/>
            <person name="Misra M."/>
            <person name="Han C."/>
            <person name="Nolan M."/>
            <person name="Lucas S."/>
            <person name="Hammon N."/>
            <person name="Deshpande S."/>
            <person name="Cheng J.F."/>
            <person name="Tapia R."/>
            <person name="Goodwin L."/>
            <person name="Pitluck S."/>
            <person name="Liolios K."/>
            <person name="Pagani I."/>
            <person name="Ivanova N."/>
            <person name="Mavromatis K."/>
            <person name="Ovchinikova G."/>
            <person name="Pati A."/>
            <person name="Chen A."/>
            <person name="Palaniappan K."/>
            <person name="Land M."/>
            <person name="Hauser L."/>
            <person name="Chang Y.J."/>
            <person name="Jeffries C.D."/>
            <person name="Detter J.C."/>
            <person name="Brambilla E."/>
            <person name="Rohde M."/>
            <person name="Tindall B.J."/>
            <person name="Goker M."/>
            <person name="Woyke T."/>
            <person name="Bristow J."/>
            <person name="Eisen J.A."/>
            <person name="Markowitz V."/>
            <person name="Hugenholtz P."/>
            <person name="Kyrpides N.C."/>
            <person name="Klenk H.P."/>
            <person name="Lapidus A."/>
        </authorList>
    </citation>
    <scope>NUCLEOTIDE SEQUENCE [LARGE SCALE GENOMIC DNA]</scope>
    <source>
        <strain evidence="1">DSM 14237</strain>
        <strain evidence="3">DSM 14237 / IC166 / ACAM 630</strain>
    </source>
</reference>
<dbReference type="AlphaFoldDB" id="E6X608"/>
<evidence type="ECO:0000313" key="2">
    <source>
        <dbReference type="EMBL" id="ADV50588.1"/>
    </source>
</evidence>
<dbReference type="KEGG" id="cao:Celal_3301"/>
<sequence>MVDKLNSELSSRIKNEYEKTKAKIENISSDKVYIQKALNIYSEYDMNKYKASITQSIKENSLTHWKDHQSNDERELFDCILFEYSDQETPPFEAYSHALSELQDFKISIEPYYFQTYELGYWDAGVGINLNPFEICKPYHISEIGSDEWDIIYDDAATQNDIQIINEMARRISKLILNDVFAEFDNQGLFDWLKLRPGGLFMFDVHDGGNVTDPFYLKK</sequence>
<protein>
    <submittedName>
        <fullName evidence="1">Uncharacterized protein</fullName>
    </submittedName>
</protein>
<dbReference type="STRING" id="688270.Celal_3301"/>
<gene>
    <name evidence="1" type="ordered locus">Celal_3301</name>
    <name evidence="2" type="ordered locus">Celal_3322</name>
</gene>
<dbReference type="RefSeq" id="WP_013552025.1">
    <property type="nucleotide sequence ID" value="NC_014934.1"/>
</dbReference>
<keyword evidence="3" id="KW-1185">Reference proteome</keyword>
<dbReference type="Proteomes" id="UP000008634">
    <property type="component" value="Chromosome"/>
</dbReference>
<evidence type="ECO:0000313" key="1">
    <source>
        <dbReference type="EMBL" id="ADV50567.1"/>
    </source>
</evidence>
<dbReference type="EMBL" id="CP002453">
    <property type="protein sequence ID" value="ADV50588.1"/>
    <property type="molecule type" value="Genomic_DNA"/>
</dbReference>